<dbReference type="InterPro" id="IPR007111">
    <property type="entry name" value="NACHT_NTPase"/>
</dbReference>
<dbReference type="Proteomes" id="UP000710432">
    <property type="component" value="Unassembled WGS sequence"/>
</dbReference>
<keyword evidence="9 16" id="KW-0539">Nucleus</keyword>
<dbReference type="SMART" id="SM00320">
    <property type="entry name" value="WD40"/>
    <property type="match status" value="9"/>
</dbReference>
<evidence type="ECO:0000256" key="8">
    <source>
        <dbReference type="ARBA" id="ARBA00023163"/>
    </source>
</evidence>
<comment type="caution">
    <text evidence="20">The sequence shown here is derived from an EMBL/GenBank/DDBJ whole genome shotgun (WGS) entry which is preliminary data.</text>
</comment>
<dbReference type="Pfam" id="PF13271">
    <property type="entry name" value="DUF4062"/>
    <property type="match status" value="1"/>
</dbReference>
<evidence type="ECO:0000256" key="15">
    <source>
        <dbReference type="PROSITE-ProRule" id="PRU00221"/>
    </source>
</evidence>
<keyword evidence="2" id="KW-0678">Repressor</keyword>
<feature type="repeat" description="WD" evidence="15">
    <location>
        <begin position="1426"/>
        <end position="1460"/>
    </location>
</feature>
<dbReference type="GO" id="GO:0006355">
    <property type="term" value="P:regulation of DNA-templated transcription"/>
    <property type="evidence" value="ECO:0007669"/>
    <property type="project" value="InterPro"/>
</dbReference>
<evidence type="ECO:0000256" key="10">
    <source>
        <dbReference type="ARBA" id="ARBA00054574"/>
    </source>
</evidence>
<evidence type="ECO:0000256" key="9">
    <source>
        <dbReference type="ARBA" id="ARBA00023242"/>
    </source>
</evidence>
<dbReference type="InterPro" id="IPR015943">
    <property type="entry name" value="WD40/YVTN_repeat-like_dom_sf"/>
</dbReference>
<dbReference type="Gene3D" id="3.40.50.300">
    <property type="entry name" value="P-loop containing nucleotide triphosphate hydrolases"/>
    <property type="match status" value="1"/>
</dbReference>
<dbReference type="PROSITE" id="PS00678">
    <property type="entry name" value="WD_REPEATS_1"/>
    <property type="match status" value="1"/>
</dbReference>
<dbReference type="EMBL" id="JAATJU010025348">
    <property type="protein sequence ID" value="KAH0503916.1"/>
    <property type="molecule type" value="Genomic_DNA"/>
</dbReference>
<dbReference type="Pfam" id="PF05729">
    <property type="entry name" value="NACHT"/>
    <property type="match status" value="1"/>
</dbReference>
<keyword evidence="17" id="KW-0175">Coiled coil</keyword>
<evidence type="ECO:0000256" key="5">
    <source>
        <dbReference type="ARBA" id="ARBA00022737"/>
    </source>
</evidence>
<gene>
    <name evidence="20" type="ORF">LTLLF_185740</name>
</gene>
<feature type="coiled-coil region" evidence="17">
    <location>
        <begin position="2303"/>
        <end position="2330"/>
    </location>
</feature>
<feature type="repeat" description="WD" evidence="15">
    <location>
        <begin position="1165"/>
        <end position="1206"/>
    </location>
</feature>
<evidence type="ECO:0000256" key="6">
    <source>
        <dbReference type="ARBA" id="ARBA00022843"/>
    </source>
</evidence>
<evidence type="ECO:0000256" key="18">
    <source>
        <dbReference type="SAM" id="MobiDB-lite"/>
    </source>
</evidence>
<dbReference type="SUPFAM" id="SSF52540">
    <property type="entry name" value="P-loop containing nucleoside triphosphate hydrolases"/>
    <property type="match status" value="1"/>
</dbReference>
<evidence type="ECO:0000256" key="11">
    <source>
        <dbReference type="ARBA" id="ARBA00061899"/>
    </source>
</evidence>
<sequence length="2701" mass="303570">MNVGPLSPGTRQRLLQGQAGSLPAPIPSRSVAIFISSAISDMDTEREALQCTAYPEVQSFCRKHGLTFEAVDLRWGIPDTQAANHLTTELCLEELDRCQRTSLGPAFVALLGDQYGPCLVPQRIQEKEWEALRAQLTSRPRDLELVARHFRRDDNTIPPTYMLQSAGSAEAPGPEEATLTSVLQGGAQEARRLGLLSQEQWKRYHRSVIEWEIEQGLLSSARGDQGATVFLRDVQDLSKHILDDCSLKMVDRLADGCLDTDAQSLLSSLKGRILDAQPGALKSHHLPWSRDLVNPKNKAHARYLKELSEQFVARTNHQVLEQLRELESGRQELGWLYQEIRQHLWRGAESARIFCGRQELLAQLRQRLRQDDIWPHTPLILFGPPGIGKTSLMCKLAEQVPGLLGHKTVTVLRLLATSTMSLDARSLLKSLTFQVCLAYGLPLPPTQVLEVHGRLGHFFHTLLHTVSCRNFESLVLLLDSVDDLDSTHHSQRIPWLPLKCPPRVQVILSACSDQQVLHTLRQTLKDPSAYWEVKALSGCQGQEFIQLLLHAERRTLSPGQRDILWASLPECGHPGRLRLAFEEARKWASFTVPVPLATTAEEATHQLCIRLEETHGQLLVAHVLGYIVSSRYGLSEAELKDVLSLDDEVLQAVYQDWTPPSKELLRFPPLLWVRLRRDLGHCLTRRSVDGCTLLAIAHRQLSKVIQVRYLSGPERSKRHGVLAEFFSGAWSQGTKKLITLPLVGKPINLDRKVAPQPLWFSGTVANQRKLTELPFHLLHAGRMEELKQEVLGNMSWISCRGISGGIEDLLDDFDMCAPHMNSPEVDLVREALQLCRPAVELRGMENSVLYTELLARLLFFATSYPAMIGQLCQQAQNWFRACPHPMLVPLAGFLQPPGGRFRATLTGCHKGVTAIAWSLEEKLLVVGTQDGAMVVWDVEEQQVVHVLTGHTAEVWCIRVFALGTFAISASKDHTLRLWSLLSGQEKLTILDRGSPTSIEPQSWELHVDEMNKVVYLTSSAKISVWNLETAKLVFCIPGYASDPWACVAVLAARGVLLSVSKGGQVSLWDSTTGKLQEKHQLSSIKEETPTCAVSIQTQAKLVTGFSSGSIVLVSSGEDRLLEKLPEAVGFLVVSEDDSVLAAGFGRCVRIFLADSQGFHRFMATDLEHEDVVETAVVGPENNMIVTGSRDALIQMWSLSEQGTLLDVLEGVGAPASLLVRGGILVASASSKSSSVKVWDLRSTQKPRSPAPFLDRTGLAAVSHHGSYVYFPKVGDKNKVTIWDLAEAGEEQDSLDMSNEVRCLEVAEQAKLLFTGLVSGIVLVFPLNSRQDVLCIPPPEARKAVNCMSLSKSEDRLAIAYDNIVLVLDISPGDPCPTIEGPTYTFYTQLPETIASVAVLADYRVLYGMTDGGLFLYNCASSKVFPLEAHGSRVSCVAVSHGEQLAMSGAEDALLCLWDLQACRGMFQMSYESSYCRGVRCACFSKDDKYVFAGMKDRSIIAWSVLDGTLLAVQFVHAVISRIIPTSSGFMAPTSHGYLIREHFQCPSARASQQEPLKNFKRAVWLVKRQRKEQLTAAGASQDTGGWGPRKRDLGSSGGGADAAVTSNMAHAGGGGSAGRGFGGSRWGRSGSGGHEKLPVHVEDALTYLDQVKIRFGSDPATYNGFLEIMKEFKSQSIDTPGVIRRVSQLFHEHPDLIVGFNAFLPLGYRIDIPKNGKLNIQSPLTSQENAHSHGDCGEDFKQMSYKEDRGQVPLESDSVEFNNAISYVNKIKTRFLDHPEIYRSFLEILHTYQKEQLHTKGRPFRGMSEEEVFTEVANLFRGQEDLLSEFGQFLPEAKRSLFTGGGPCEMNSIQKNEEKSLEHSKKRSRPSLLRPVSAPAKKKMKLRGTKDLSIAAVGKYGTLQEFSFFDKVRRVLKSQEVYENFLRCIALFNQELVSGSELLQLVSPFLGKFPELFAQFKSFLGVKELSFAPPMSDRSGDGISREIDYASCKRIGSSYRALPKTYQQPNSKKTPYEEQLHRCEDERFELDVVLETNLATIRVLESVQKKLSRMAPEDQEKLRLDDCLGGTSEVIQRRAIHRIYGEKAPEVIESLKRNPVTAVPVVLKRLKAKEEEWREAQQGFNKIWREQYEKAYLKSLDHQAVNFKQNDTKALRSKSLLNEIESVYDEHQEQHSEGRSAPSSEPHLIFVYEDRQILEDAAALISYYVKRQPAIQKEDQGTIRQLLHRFLPSLFFSQQRPGASDDSADERERDGEPERRRLADEKPQADTPPEPPKALDDVYSLFFANNNWYFFLRLHQTLCARLLKIYRQAQKQLLEHRREQEREQLLCEGRREKAADPAMELRLKQPSEVELEEYYPAFLDMVRSLLEGSIDPTQYEDTLREMFTIHAYIGFTMDKLVQNIARQAKPLQPRSFNIQNESPNTKLYPLGKSMLLLHHLVSDDVCLKVVELYLNEQQRGAAGGNLSSRCVRAARETSYQWKAERCMADENCFKVMFLQRRGQVIMTIELLDTEEAQAEDPVEVQHLARYVEQYVGTEGASNSPTEGFLLKPVFLQRNLKKFRRWQCEQVRALRGEAKSSWKRLMGVESACDVDCRFRLGTHKMVFIVNSEDYMYRRGTLCRAKQLQPLVLLRHHRHFEEWHGRWLEDNVTVAAAGLVQDWLMGEEEEDMVPCKTLCETAHVHGLPVTRYRVQYSRRPASP</sequence>
<dbReference type="FunFam" id="1.20.1160.11:FF:000001">
    <property type="entry name" value="Paired amphipathic helix protein Sin3"/>
    <property type="match status" value="1"/>
</dbReference>
<comment type="subunit">
    <text evidence="11">Component of the SIN3B complex, which includes SIN3B, HDAC2 or HDAC1, PHF12 and MORF4L1. Interacts with FOXK1/MNF, MXI, MAD, NCOR1 and SAP30. Interaction with SUDS3 enhances the interaction with HDAC1 to form a complex. Interacts with CRY1, HCFC1, MAD3, MAD4, MAEL, REST, RNF220 and SETDB1. Interacts with C6orf89. Interacts with MYT1L.</text>
</comment>
<dbReference type="InterPro" id="IPR027417">
    <property type="entry name" value="P-loop_NTPase"/>
</dbReference>
<organism evidence="20 21">
    <name type="scientific">Microtus ochrogaster</name>
    <name type="common">Prairie vole</name>
    <dbReference type="NCBI Taxonomy" id="79684"/>
    <lineage>
        <taxon>Eukaryota</taxon>
        <taxon>Metazoa</taxon>
        <taxon>Chordata</taxon>
        <taxon>Craniata</taxon>
        <taxon>Vertebrata</taxon>
        <taxon>Euteleostomi</taxon>
        <taxon>Mammalia</taxon>
        <taxon>Eutheria</taxon>
        <taxon>Euarchontoglires</taxon>
        <taxon>Glires</taxon>
        <taxon>Rodentia</taxon>
        <taxon>Myomorpha</taxon>
        <taxon>Muroidea</taxon>
        <taxon>Cricetidae</taxon>
        <taxon>Arvicolinae</taxon>
        <taxon>Microtus</taxon>
    </lineage>
</organism>
<proteinExistence type="predicted"/>
<evidence type="ECO:0000256" key="17">
    <source>
        <dbReference type="SAM" id="Coils"/>
    </source>
</evidence>
<feature type="repeat" description="WD" evidence="15">
    <location>
        <begin position="905"/>
        <end position="946"/>
    </location>
</feature>
<dbReference type="Gene3D" id="2.130.10.10">
    <property type="entry name" value="YVTN repeat-like/Quinoprotein amine dehydrogenase"/>
    <property type="match status" value="3"/>
</dbReference>
<comment type="function">
    <text evidence="10">Acts as a transcriptional repressor. Interacts with MXI1 to repress MYC responsive genes and antagonize MYC oncogenic activities. Interacts with MAD-MAX heterodimers by binding to MAD. The heterodimer then represses transcription by tethering SIN3B to DNA. Also forms a complex with FOXK1 which represses transcription. With FOXK1, regulates cell cycle progression probably by repressing cell cycle inhibitor genes expression. As part of the SIN3B complex represses transcription and counteracts the histone acetyltransferase activity of EP300 through the recognition H3K27ac marks by PHF12 and the activity of the histone deacetylase HDAC2. SIN3B complex is recruited downstream of the constitutively active genes transcriptional start sites through interaction with histones and mitigates histone acetylation and RNA polymerase II progression within transcribed regions contributing to the regulation of transcription.</text>
</comment>
<keyword evidence="6" id="KW-0832">Ubl conjugation</keyword>
<dbReference type="InterPro" id="IPR001680">
    <property type="entry name" value="WD40_rpt"/>
</dbReference>
<reference evidence="20" key="1">
    <citation type="submission" date="2020-03" db="EMBL/GenBank/DDBJ databases">
        <title>Studies in the Genomics of Life Span.</title>
        <authorList>
            <person name="Glass D."/>
        </authorList>
    </citation>
    <scope>NUCLEOTIDE SEQUENCE</scope>
    <source>
        <strain evidence="20">LTLLF</strain>
        <tissue evidence="20">Muscle</tissue>
    </source>
</reference>
<dbReference type="SUPFAM" id="SSF69322">
    <property type="entry name" value="Tricorn protease domain 2"/>
    <property type="match status" value="1"/>
</dbReference>
<evidence type="ECO:0000256" key="13">
    <source>
        <dbReference type="ARBA" id="ARBA00075095"/>
    </source>
</evidence>
<dbReference type="InterPro" id="IPR036600">
    <property type="entry name" value="PAH_sf"/>
</dbReference>
<evidence type="ECO:0000313" key="20">
    <source>
        <dbReference type="EMBL" id="KAH0503916.1"/>
    </source>
</evidence>
<dbReference type="Gene3D" id="1.20.1160.11">
    <property type="entry name" value="Paired amphipathic helix"/>
    <property type="match status" value="3"/>
</dbReference>
<keyword evidence="5" id="KW-0677">Repeat</keyword>
<keyword evidence="7" id="KW-0805">Transcription regulation</keyword>
<dbReference type="InterPro" id="IPR043365">
    <property type="entry name" value="NWD1"/>
</dbReference>
<name>A0A8J6KLF1_MICOH</name>
<dbReference type="SUPFAM" id="SSF47762">
    <property type="entry name" value="PAH2 domain"/>
    <property type="match status" value="3"/>
</dbReference>
<protein>
    <recommendedName>
        <fullName evidence="12">Paired amphipathic helix protein Sin3b</fullName>
    </recommendedName>
    <alternativeName>
        <fullName evidence="13">Histone deacetylase complex subunit Sin3b</fullName>
    </alternativeName>
    <alternativeName>
        <fullName evidence="14">Transcriptional corepressor Sin3b</fullName>
    </alternativeName>
</protein>
<dbReference type="SUPFAM" id="SSF50998">
    <property type="entry name" value="Quinoprotein alcohol dehydrogenase-like"/>
    <property type="match status" value="1"/>
</dbReference>
<evidence type="ECO:0000256" key="7">
    <source>
        <dbReference type="ARBA" id="ARBA00023015"/>
    </source>
</evidence>
<feature type="region of interest" description="Disordered" evidence="18">
    <location>
        <begin position="1575"/>
        <end position="1635"/>
    </location>
</feature>
<keyword evidence="4 15" id="KW-0853">WD repeat</keyword>
<dbReference type="PROSITE" id="PS50294">
    <property type="entry name" value="WD_REPEATS_REGION"/>
    <property type="match status" value="4"/>
</dbReference>
<feature type="region of interest" description="Disordered" evidence="18">
    <location>
        <begin position="1856"/>
        <end position="1882"/>
    </location>
</feature>
<evidence type="ECO:0000313" key="21">
    <source>
        <dbReference type="Proteomes" id="UP000710432"/>
    </source>
</evidence>
<evidence type="ECO:0000256" key="2">
    <source>
        <dbReference type="ARBA" id="ARBA00022491"/>
    </source>
</evidence>
<feature type="repeat" description="WD" evidence="15">
    <location>
        <begin position="947"/>
        <end position="988"/>
    </location>
</feature>
<dbReference type="InterPro" id="IPR025139">
    <property type="entry name" value="DUF4062"/>
</dbReference>
<evidence type="ECO:0000256" key="16">
    <source>
        <dbReference type="PROSITE-ProRule" id="PRU00810"/>
    </source>
</evidence>
<dbReference type="Pfam" id="PF25469">
    <property type="entry name" value="WHD_NWD1"/>
    <property type="match status" value="1"/>
</dbReference>
<evidence type="ECO:0000256" key="1">
    <source>
        <dbReference type="ARBA" id="ARBA00004123"/>
    </source>
</evidence>
<dbReference type="SMART" id="SM00761">
    <property type="entry name" value="HDAC_interact"/>
    <property type="match status" value="1"/>
</dbReference>
<dbReference type="GO" id="GO:0005634">
    <property type="term" value="C:nucleus"/>
    <property type="evidence" value="ECO:0007669"/>
    <property type="project" value="UniProtKB-SubCell"/>
</dbReference>
<feature type="region of interest" description="Disordered" evidence="18">
    <location>
        <begin position="2238"/>
        <end position="2276"/>
    </location>
</feature>
<dbReference type="Pfam" id="PF02671">
    <property type="entry name" value="PAH"/>
    <property type="match status" value="3"/>
</dbReference>
<feature type="compositionally biased region" description="Gly residues" evidence="18">
    <location>
        <begin position="1611"/>
        <end position="1632"/>
    </location>
</feature>
<feature type="domain" description="Histone deacetylase interacting" evidence="19">
    <location>
        <begin position="1991"/>
        <end position="2061"/>
    </location>
</feature>
<dbReference type="CDD" id="cd00009">
    <property type="entry name" value="AAA"/>
    <property type="match status" value="1"/>
</dbReference>
<dbReference type="InterPro" id="IPR031693">
    <property type="entry name" value="Sin3_C"/>
</dbReference>
<feature type="compositionally biased region" description="Basic and acidic residues" evidence="18">
    <location>
        <begin position="2250"/>
        <end position="2268"/>
    </location>
</feature>
<dbReference type="InterPro" id="IPR011047">
    <property type="entry name" value="Quinoprotein_ADH-like_sf"/>
</dbReference>
<dbReference type="Pfam" id="PF00400">
    <property type="entry name" value="WD40"/>
    <property type="match status" value="4"/>
</dbReference>
<dbReference type="Pfam" id="PF16879">
    <property type="entry name" value="Sin3a_C"/>
    <property type="match status" value="2"/>
</dbReference>
<comment type="subcellular location">
    <subcellularLocation>
        <location evidence="1 16">Nucleus</location>
    </subcellularLocation>
</comment>
<dbReference type="FunFam" id="1.20.1160.11:FF:000005">
    <property type="entry name" value="SIN3 transcription regulator family member B"/>
    <property type="match status" value="1"/>
</dbReference>
<evidence type="ECO:0000256" key="4">
    <source>
        <dbReference type="ARBA" id="ARBA00022574"/>
    </source>
</evidence>
<accession>A0A8J6KLF1</accession>
<dbReference type="Pfam" id="PF08295">
    <property type="entry name" value="Sin3_corepress"/>
    <property type="match status" value="1"/>
</dbReference>
<dbReference type="FunFam" id="1.20.1160.11:FF:000002">
    <property type="entry name" value="Paired amphipathic helix protein SIN3"/>
    <property type="match status" value="1"/>
</dbReference>
<dbReference type="InterPro" id="IPR013194">
    <property type="entry name" value="HDAC_interact_dom"/>
</dbReference>
<evidence type="ECO:0000256" key="3">
    <source>
        <dbReference type="ARBA" id="ARBA00022553"/>
    </source>
</evidence>
<keyword evidence="8" id="KW-0804">Transcription</keyword>
<keyword evidence="3" id="KW-0597">Phosphoprotein</keyword>
<evidence type="ECO:0000259" key="19">
    <source>
        <dbReference type="SMART" id="SM00761"/>
    </source>
</evidence>
<dbReference type="InterPro" id="IPR003822">
    <property type="entry name" value="PAH"/>
</dbReference>
<dbReference type="InterPro" id="IPR019775">
    <property type="entry name" value="WD40_repeat_CS"/>
</dbReference>
<dbReference type="PROSITE" id="PS51477">
    <property type="entry name" value="PAH"/>
    <property type="match status" value="3"/>
</dbReference>
<dbReference type="PROSITE" id="PS50082">
    <property type="entry name" value="WD_REPEATS_2"/>
    <property type="match status" value="4"/>
</dbReference>
<dbReference type="PANTHER" id="PTHR45013:SF1">
    <property type="entry name" value="NACHT DOMAIN- AND WD REPEAT-CONTAINING PROTEIN 1"/>
    <property type="match status" value="1"/>
</dbReference>
<dbReference type="PANTHER" id="PTHR45013">
    <property type="entry name" value="NACHT DOMAIN- AND WD REPEAT-CONTAINING PROTEIN 1"/>
    <property type="match status" value="1"/>
</dbReference>
<dbReference type="InterPro" id="IPR057588">
    <property type="entry name" value="NWD1/2-like_WH"/>
</dbReference>
<evidence type="ECO:0000256" key="12">
    <source>
        <dbReference type="ARBA" id="ARBA00068511"/>
    </source>
</evidence>
<evidence type="ECO:0000256" key="14">
    <source>
        <dbReference type="ARBA" id="ARBA00081273"/>
    </source>
</evidence>